<dbReference type="Gene3D" id="4.10.400.10">
    <property type="entry name" value="Low-density Lipoprotein Receptor"/>
    <property type="match status" value="1"/>
</dbReference>
<evidence type="ECO:0000313" key="9">
    <source>
        <dbReference type="Proteomes" id="UP000593561"/>
    </source>
</evidence>
<feature type="domain" description="Glucosidase 2 subunit beta-like" evidence="7">
    <location>
        <begin position="541"/>
        <end position="592"/>
    </location>
</feature>
<accession>A0A7J8T620</accession>
<keyword evidence="9" id="KW-1185">Reference proteome</keyword>
<dbReference type="InterPro" id="IPR028146">
    <property type="entry name" value="PRKCSH_N"/>
</dbReference>
<keyword evidence="2" id="KW-0256">Endoplasmic reticulum</keyword>
<evidence type="ECO:0000259" key="6">
    <source>
        <dbReference type="Pfam" id="PF12999"/>
    </source>
</evidence>
<gene>
    <name evidence="8" type="ORF">Godav_001865</name>
</gene>
<feature type="compositionally biased region" description="Acidic residues" evidence="4">
    <location>
        <begin position="386"/>
        <end position="400"/>
    </location>
</feature>
<dbReference type="PANTHER" id="PTHR12630">
    <property type="entry name" value="N-LINKED OLIGOSACCHARIDE PROCESSING"/>
    <property type="match status" value="1"/>
</dbReference>
<comment type="caution">
    <text evidence="8">The sequence shown here is derived from an EMBL/GenBank/DDBJ whole genome shotgun (WGS) entry which is preliminary data.</text>
</comment>
<feature type="chain" id="PRO_5029759611" description="Glucosidase 2 subunit beta" evidence="5">
    <location>
        <begin position="22"/>
        <end position="599"/>
    </location>
</feature>
<sequence>MRVYSIFILFFIASFLPSSSSSSSSSSPSSKHHFLGISPQDENYYKSSSDTISCKDGSKKFSKSQFNDDFCDCLDGTDEPGTSACPTAKFYCKNAGHIPQLLFSSRVNDGICDCCDGSDEYDGQVKCPNTCWEAGKVARDRLIKKIATYKEGAALRKLEVEKAKVAIAKEEAELTLLKNEEKVLKVRVGELKEHKELIEKEEEKVRLQKEKEEKGKREAEEDLREKGKADKEGKVEHEKVEEEASTENQPTESTHEDIIGNVEDSSSKEHALENTHESASPTTEDVSSVATEIADDAGSKISPDVDKKENEVSSDISEGMSREELGRIVASRWTGESTKNQGGNKDHADDSHEETPKDTHDEQYDHHATDTVVDTGKDDNEKYDYEIDDEQDESYEEESHDDMSSYNYDDEPDLSDTTSSYNSSWLEKIQQKARNILKAFNFFQTPINLTEAATVRKEYVDSSTKLSKIQSRISKLKEKLKHDFGPEKEFYAFYGHCFETNQNKLRTSHCSSFVLLSLSLKYRLPNISICFAFNNLDFWLQVKLRCGLKNEITDVDEPSRCEYVAVLSTPAVCLEEKLKELQHKLDLMNKEQPREHDEL</sequence>
<feature type="compositionally biased region" description="Polar residues" evidence="4">
    <location>
        <begin position="277"/>
        <end position="290"/>
    </location>
</feature>
<dbReference type="Proteomes" id="UP000593561">
    <property type="component" value="Unassembled WGS sequence"/>
</dbReference>
<evidence type="ECO:0000256" key="5">
    <source>
        <dbReference type="SAM" id="SignalP"/>
    </source>
</evidence>
<protein>
    <recommendedName>
        <fullName evidence="1">Glucosidase 2 subunit beta</fullName>
    </recommendedName>
</protein>
<feature type="compositionally biased region" description="Basic and acidic residues" evidence="4">
    <location>
        <begin position="344"/>
        <end position="385"/>
    </location>
</feature>
<dbReference type="EMBL" id="JABFAC010000013">
    <property type="protein sequence ID" value="MBA0633242.1"/>
    <property type="molecule type" value="Genomic_DNA"/>
</dbReference>
<evidence type="ECO:0000313" key="8">
    <source>
        <dbReference type="EMBL" id="MBA0633242.1"/>
    </source>
</evidence>
<evidence type="ECO:0000256" key="4">
    <source>
        <dbReference type="SAM" id="MobiDB-lite"/>
    </source>
</evidence>
<name>A0A7J8T620_GOSDV</name>
<evidence type="ECO:0000256" key="1">
    <source>
        <dbReference type="ARBA" id="ARBA00022387"/>
    </source>
</evidence>
<dbReference type="InterPro" id="IPR036607">
    <property type="entry name" value="PRKCSH"/>
</dbReference>
<proteinExistence type="predicted"/>
<dbReference type="Pfam" id="PF13015">
    <property type="entry name" value="PRKCSH_1"/>
    <property type="match status" value="1"/>
</dbReference>
<organism evidence="8 9">
    <name type="scientific">Gossypium davidsonii</name>
    <name type="common">Davidson's cotton</name>
    <name type="synonym">Gossypium klotzschianum subsp. davidsonii</name>
    <dbReference type="NCBI Taxonomy" id="34287"/>
    <lineage>
        <taxon>Eukaryota</taxon>
        <taxon>Viridiplantae</taxon>
        <taxon>Streptophyta</taxon>
        <taxon>Embryophyta</taxon>
        <taxon>Tracheophyta</taxon>
        <taxon>Spermatophyta</taxon>
        <taxon>Magnoliopsida</taxon>
        <taxon>eudicotyledons</taxon>
        <taxon>Gunneridae</taxon>
        <taxon>Pentapetalae</taxon>
        <taxon>rosids</taxon>
        <taxon>malvids</taxon>
        <taxon>Malvales</taxon>
        <taxon>Malvaceae</taxon>
        <taxon>Malvoideae</taxon>
        <taxon>Gossypium</taxon>
    </lineage>
</organism>
<dbReference type="Pfam" id="PF12999">
    <property type="entry name" value="PRKCSH-like"/>
    <property type="match status" value="1"/>
</dbReference>
<feature type="signal peptide" evidence="5">
    <location>
        <begin position="1"/>
        <end position="21"/>
    </location>
</feature>
<feature type="compositionally biased region" description="Basic and acidic residues" evidence="4">
    <location>
        <begin position="205"/>
        <end position="242"/>
    </location>
</feature>
<evidence type="ECO:0000256" key="2">
    <source>
        <dbReference type="ARBA" id="ARBA00022824"/>
    </source>
</evidence>
<evidence type="ECO:0000256" key="3">
    <source>
        <dbReference type="ARBA" id="ARBA00023157"/>
    </source>
</evidence>
<evidence type="ECO:0000259" key="7">
    <source>
        <dbReference type="Pfam" id="PF13015"/>
    </source>
</evidence>
<dbReference type="InterPro" id="IPR036055">
    <property type="entry name" value="LDL_receptor-like_sf"/>
</dbReference>
<dbReference type="PANTHER" id="PTHR12630:SF1">
    <property type="entry name" value="GLUCOSIDASE 2 SUBUNIT BETA"/>
    <property type="match status" value="1"/>
</dbReference>
<dbReference type="GO" id="GO:0017177">
    <property type="term" value="C:glucosidase II complex"/>
    <property type="evidence" value="ECO:0007669"/>
    <property type="project" value="TreeGrafter"/>
</dbReference>
<dbReference type="InterPro" id="IPR039794">
    <property type="entry name" value="Gtb1-like"/>
</dbReference>
<keyword evidence="5" id="KW-0732">Signal</keyword>
<feature type="compositionally biased region" description="Polar residues" evidence="4">
    <location>
        <begin position="334"/>
        <end position="343"/>
    </location>
</feature>
<reference evidence="8 9" key="1">
    <citation type="journal article" date="2019" name="Genome Biol. Evol.">
        <title>Insights into the evolution of the New World diploid cottons (Gossypium, subgenus Houzingenia) based on genome sequencing.</title>
        <authorList>
            <person name="Grover C.E."/>
            <person name="Arick M.A. 2nd"/>
            <person name="Thrash A."/>
            <person name="Conover J.L."/>
            <person name="Sanders W.S."/>
            <person name="Peterson D.G."/>
            <person name="Frelichowski J.E."/>
            <person name="Scheffler J.A."/>
            <person name="Scheffler B.E."/>
            <person name="Wendel J.F."/>
        </authorList>
    </citation>
    <scope>NUCLEOTIDE SEQUENCE [LARGE SCALE GENOMIC DNA]</scope>
    <source>
        <strain evidence="8">27</strain>
        <tissue evidence="8">Leaf</tissue>
    </source>
</reference>
<feature type="domain" description="Glucosidase II beta subunit N-terminal" evidence="6">
    <location>
        <begin position="28"/>
        <end position="166"/>
    </location>
</feature>
<dbReference type="Gene3D" id="2.70.130.10">
    <property type="entry name" value="Mannose-6-phosphate receptor binding domain"/>
    <property type="match status" value="1"/>
</dbReference>
<feature type="compositionally biased region" description="Basic and acidic residues" evidence="4">
    <location>
        <begin position="265"/>
        <end position="276"/>
    </location>
</feature>
<dbReference type="GO" id="GO:0006491">
    <property type="term" value="P:N-glycan processing"/>
    <property type="evidence" value="ECO:0007669"/>
    <property type="project" value="TreeGrafter"/>
</dbReference>
<dbReference type="InterPro" id="IPR009011">
    <property type="entry name" value="Man6P_isomerase_rcpt-bd_dom_sf"/>
</dbReference>
<feature type="region of interest" description="Disordered" evidence="4">
    <location>
        <begin position="205"/>
        <end position="419"/>
    </location>
</feature>
<keyword evidence="3" id="KW-1015">Disulfide bond</keyword>
<dbReference type="AlphaFoldDB" id="A0A7J8T620"/>